<dbReference type="Pfam" id="PF00176">
    <property type="entry name" value="SNF2-rel_dom"/>
    <property type="match status" value="1"/>
</dbReference>
<dbReference type="PROSITE" id="PS00518">
    <property type="entry name" value="ZF_RING_1"/>
    <property type="match status" value="1"/>
</dbReference>
<keyword evidence="2" id="KW-0547">Nucleotide-binding</keyword>
<evidence type="ECO:0000256" key="2">
    <source>
        <dbReference type="ARBA" id="ARBA00022741"/>
    </source>
</evidence>
<dbReference type="PANTHER" id="PTHR45865:SF1">
    <property type="entry name" value="E3 UBIQUITIN-PROTEIN LIGASE SHPRH"/>
    <property type="match status" value="1"/>
</dbReference>
<dbReference type="InterPro" id="IPR014001">
    <property type="entry name" value="Helicase_ATP-bd"/>
</dbReference>
<evidence type="ECO:0000256" key="4">
    <source>
        <dbReference type="ARBA" id="ARBA00022801"/>
    </source>
</evidence>
<keyword evidence="1" id="KW-0479">Metal-binding</keyword>
<dbReference type="CDD" id="cd18793">
    <property type="entry name" value="SF2_C_SNF"/>
    <property type="match status" value="1"/>
</dbReference>
<accession>A0A9P5N789</accession>
<dbReference type="InterPro" id="IPR001841">
    <property type="entry name" value="Znf_RING"/>
</dbReference>
<evidence type="ECO:0000259" key="9">
    <source>
        <dbReference type="PROSITE" id="PS50089"/>
    </source>
</evidence>
<evidence type="ECO:0000256" key="5">
    <source>
        <dbReference type="ARBA" id="ARBA00022833"/>
    </source>
</evidence>
<evidence type="ECO:0000256" key="1">
    <source>
        <dbReference type="ARBA" id="ARBA00022723"/>
    </source>
</evidence>
<evidence type="ECO:0000313" key="11">
    <source>
        <dbReference type="EMBL" id="KAF8870912.1"/>
    </source>
</evidence>
<evidence type="ECO:0000256" key="7">
    <source>
        <dbReference type="PROSITE-ProRule" id="PRU00175"/>
    </source>
</evidence>
<dbReference type="InterPro" id="IPR059033">
    <property type="entry name" value="C144_05_dom"/>
</dbReference>
<keyword evidence="12" id="KW-1185">Reference proteome</keyword>
<keyword evidence="3 7" id="KW-0863">Zinc-finger</keyword>
<evidence type="ECO:0000259" key="10">
    <source>
        <dbReference type="PROSITE" id="PS51192"/>
    </source>
</evidence>
<dbReference type="GO" id="GO:0016787">
    <property type="term" value="F:hydrolase activity"/>
    <property type="evidence" value="ECO:0007669"/>
    <property type="project" value="UniProtKB-KW"/>
</dbReference>
<dbReference type="Gene3D" id="3.40.50.300">
    <property type="entry name" value="P-loop containing nucleotide triphosphate hydrolases"/>
    <property type="match status" value="1"/>
</dbReference>
<dbReference type="Gene3D" id="3.40.50.10810">
    <property type="entry name" value="Tandem AAA-ATPase domain"/>
    <property type="match status" value="1"/>
</dbReference>
<dbReference type="InterPro" id="IPR013083">
    <property type="entry name" value="Znf_RING/FYVE/PHD"/>
</dbReference>
<feature type="compositionally biased region" description="Basic residues" evidence="8">
    <location>
        <begin position="368"/>
        <end position="379"/>
    </location>
</feature>
<dbReference type="InterPro" id="IPR000330">
    <property type="entry name" value="SNF2_N"/>
</dbReference>
<dbReference type="GO" id="GO:0000209">
    <property type="term" value="P:protein polyubiquitination"/>
    <property type="evidence" value="ECO:0007669"/>
    <property type="project" value="TreeGrafter"/>
</dbReference>
<dbReference type="InterPro" id="IPR017907">
    <property type="entry name" value="Znf_RING_CS"/>
</dbReference>
<dbReference type="GO" id="GO:0005524">
    <property type="term" value="F:ATP binding"/>
    <property type="evidence" value="ECO:0007669"/>
    <property type="project" value="InterPro"/>
</dbReference>
<evidence type="ECO:0000256" key="6">
    <source>
        <dbReference type="ARBA" id="ARBA00022840"/>
    </source>
</evidence>
<dbReference type="SMART" id="SM00487">
    <property type="entry name" value="DEXDc"/>
    <property type="match status" value="1"/>
</dbReference>
<dbReference type="InterPro" id="IPR049730">
    <property type="entry name" value="SNF2/RAD54-like_C"/>
</dbReference>
<gene>
    <name evidence="11" type="ORF">CPB84DRAFT_1855314</name>
</gene>
<keyword evidence="5" id="KW-0862">Zinc</keyword>
<keyword evidence="4" id="KW-0378">Hydrolase</keyword>
<organism evidence="11 12">
    <name type="scientific">Gymnopilus junonius</name>
    <name type="common">Spectacular rustgill mushroom</name>
    <name type="synonym">Gymnopilus spectabilis subsp. junonius</name>
    <dbReference type="NCBI Taxonomy" id="109634"/>
    <lineage>
        <taxon>Eukaryota</taxon>
        <taxon>Fungi</taxon>
        <taxon>Dikarya</taxon>
        <taxon>Basidiomycota</taxon>
        <taxon>Agaricomycotina</taxon>
        <taxon>Agaricomycetes</taxon>
        <taxon>Agaricomycetidae</taxon>
        <taxon>Agaricales</taxon>
        <taxon>Agaricineae</taxon>
        <taxon>Hymenogastraceae</taxon>
        <taxon>Gymnopilus</taxon>
    </lineage>
</organism>
<dbReference type="Proteomes" id="UP000724874">
    <property type="component" value="Unassembled WGS sequence"/>
</dbReference>
<dbReference type="SMART" id="SM00184">
    <property type="entry name" value="RING"/>
    <property type="match status" value="1"/>
</dbReference>
<dbReference type="Pfam" id="PF26021">
    <property type="entry name" value="Ferritin_C144_05"/>
    <property type="match status" value="1"/>
</dbReference>
<evidence type="ECO:0000256" key="3">
    <source>
        <dbReference type="ARBA" id="ARBA00022771"/>
    </source>
</evidence>
<proteinExistence type="predicted"/>
<dbReference type="InterPro" id="IPR052583">
    <property type="entry name" value="ATP-helicase/E3_Ub-Ligase"/>
</dbReference>
<name>A0A9P5N789_GYMJU</name>
<dbReference type="PROSITE" id="PS51192">
    <property type="entry name" value="HELICASE_ATP_BIND_1"/>
    <property type="match status" value="1"/>
</dbReference>
<feature type="compositionally biased region" description="Basic and acidic residues" evidence="8">
    <location>
        <begin position="726"/>
        <end position="738"/>
    </location>
</feature>
<comment type="caution">
    <text evidence="11">The sequence shown here is derived from an EMBL/GenBank/DDBJ whole genome shotgun (WGS) entry which is preliminary data.</text>
</comment>
<dbReference type="GO" id="GO:0061630">
    <property type="term" value="F:ubiquitin protein ligase activity"/>
    <property type="evidence" value="ECO:0007669"/>
    <property type="project" value="TreeGrafter"/>
</dbReference>
<sequence>MEGVLSSLNESLSSSKIIDVGVKFREDDGHIVCICPSLQYPFANKNPLFRVPSLTVDAATNDLSPQSADLLMAIRSLQSAGRAYLEATLKIIIRPPPDKPETLPLSLQLELKVSLVFPTILEPIPTKRATKKSVQAVEDAQRRLLHAVYLPDDVISTTIRNPVTVSAFYSIMRPAPPLPSQMAIEAMQPADMLATLLPFQRRSVGWLLEREGMTVTPQGEIVPQSSSHQFSFWENVGEGNRSRYFNRLSGELIDSEPEIPIIYGAMLAEEPGLGKTVETIALIQLNSAPSDWNPSLSDGTRLLDWMSRLSSTLIVTPPALASQWKSELTRHAPTLKVLFYDGWAKVKVPITKTDRELERFAKLELNARPKKKSKGKGKKTAGDDMDVDEDGMLSRSEDGDILDWCNYVHQFDVVITTYPVLRTEIHVARPAPERPRREDALYSRTPRSRSPLVMVEWKRVVMDEVQMVGGGAAAEMVSLIPRLSSLAVSGTPAKSQMSDLIHVLKFLRIDQLVGNLRLWSRLLKPGYVEEFSSFLRHYGIRQIFFITVYWLCCLCYTFLQRTMKSSVTSELTIPQQTRYLVGIDLGKVERHVYDQALEEVLLQLGLDARGVAATSGWQPHSNVLRAAIRRLRVSAHTLRRGDGLYKPGALKTIEAVLDSMREQNWKNVMEDWKTKIQLLIRQAQLQQKDELTLNHQQNALRTLEMAETETNNHIEELNGGEEEIAPGDKGKGKARERVDEDEGSEVDPEEFGLPKTPAGDEHRTKRRAIKQRLRDGYLLLHRVVFLKGDVYHVLQKSDKEDAAYHAADKLRRELLKVPEDEATKAMAVLKAHAPKKGLSLEDLIVDVPLLDQGGIRSADLMDEANSLIEHVFNEQSALLWKWRTHIMRLLMKPLNHEEADQAEGDEYQRSLDDQGEVETYMQAYAALLADRREALVNERTLLAAHDVREKQLRHTKAAMKAAATMSADGELDIPEDIEILPEHEVLHKELSNQRKNILLALQGRAVKSILIDLNAVSVKILQDNHPEKAIVRRQLTNCVALFLDKLDADLALIRKAFNQRILYFRQLQEISDSVTDVEWEEPSVMLAIQTCVMDKATLDAKMNTTRARQRYLDNLTQNQDGEVGEEDKTCILCRSEFSRGFITQCAHVFCEICMKAWLVRKEGRTCPVCRVQIDPASIQRFTVNATEVEAPAKLIAGELAPQSTRKISYNNINPTLFAEIQTMETYGDFGSKIQTLVRHLAYLNFKDPGAKSIIFSAWADSLHIVERALTDNGIRSLRIDQGSKSATEKFASDPNILVLLLHGERENAGLNVTCASRVFLLESVVQHSFEYKVKWKLSLSSSEPYPYLLAIARIDRLGQTRPTEVFCYYAEDTIERNILDLAARKGLSLYTRGNSSGTVSVSPFVQDNEQGVDDPEKRKTVQRGDFIHKVDDMLSILFPHMFEDLEYLLPPSIIDLTADRVDLDVDMPELDPGYRMPLVVEDNAAAGPSRLPWM</sequence>
<dbReference type="PANTHER" id="PTHR45865">
    <property type="entry name" value="E3 UBIQUITIN-PROTEIN LIGASE SHPRH FAMILY MEMBER"/>
    <property type="match status" value="1"/>
</dbReference>
<dbReference type="InterPro" id="IPR027417">
    <property type="entry name" value="P-loop_NTPase"/>
</dbReference>
<feature type="domain" description="Helicase ATP-binding" evidence="10">
    <location>
        <begin position="256"/>
        <end position="510"/>
    </location>
</feature>
<dbReference type="SUPFAM" id="SSF57850">
    <property type="entry name" value="RING/U-box"/>
    <property type="match status" value="1"/>
</dbReference>
<protein>
    <submittedName>
        <fullName evidence="11">SNF2 family N-terminal domain-containing protein</fullName>
    </submittedName>
</protein>
<dbReference type="GO" id="GO:0006974">
    <property type="term" value="P:DNA damage response"/>
    <property type="evidence" value="ECO:0007669"/>
    <property type="project" value="TreeGrafter"/>
</dbReference>
<feature type="region of interest" description="Disordered" evidence="8">
    <location>
        <begin position="720"/>
        <end position="765"/>
    </location>
</feature>
<dbReference type="OrthoDB" id="5330228at2759"/>
<dbReference type="SUPFAM" id="SSF52540">
    <property type="entry name" value="P-loop containing nucleoside triphosphate hydrolases"/>
    <property type="match status" value="2"/>
</dbReference>
<feature type="domain" description="RING-type" evidence="9">
    <location>
        <begin position="1130"/>
        <end position="1170"/>
    </location>
</feature>
<feature type="compositionally biased region" description="Acidic residues" evidence="8">
    <location>
        <begin position="739"/>
        <end position="750"/>
    </location>
</feature>
<dbReference type="Gene3D" id="3.30.40.10">
    <property type="entry name" value="Zinc/RING finger domain, C3HC4 (zinc finger)"/>
    <property type="match status" value="1"/>
</dbReference>
<dbReference type="Pfam" id="PF13920">
    <property type="entry name" value="zf-C3HC4_3"/>
    <property type="match status" value="1"/>
</dbReference>
<dbReference type="EMBL" id="JADNYJ010000332">
    <property type="protein sequence ID" value="KAF8870912.1"/>
    <property type="molecule type" value="Genomic_DNA"/>
</dbReference>
<dbReference type="GO" id="GO:0008270">
    <property type="term" value="F:zinc ion binding"/>
    <property type="evidence" value="ECO:0007669"/>
    <property type="project" value="UniProtKB-KW"/>
</dbReference>
<reference evidence="11" key="1">
    <citation type="submission" date="2020-11" db="EMBL/GenBank/DDBJ databases">
        <authorList>
            <consortium name="DOE Joint Genome Institute"/>
            <person name="Ahrendt S."/>
            <person name="Riley R."/>
            <person name="Andreopoulos W."/>
            <person name="LaButti K."/>
            <person name="Pangilinan J."/>
            <person name="Ruiz-duenas F.J."/>
            <person name="Barrasa J.M."/>
            <person name="Sanchez-Garcia M."/>
            <person name="Camarero S."/>
            <person name="Miyauchi S."/>
            <person name="Serrano A."/>
            <person name="Linde D."/>
            <person name="Babiker R."/>
            <person name="Drula E."/>
            <person name="Ayuso-Fernandez I."/>
            <person name="Pacheco R."/>
            <person name="Padilla G."/>
            <person name="Ferreira P."/>
            <person name="Barriuso J."/>
            <person name="Kellner H."/>
            <person name="Castanera R."/>
            <person name="Alfaro M."/>
            <person name="Ramirez L."/>
            <person name="Pisabarro A.G."/>
            <person name="Kuo A."/>
            <person name="Tritt A."/>
            <person name="Lipzen A."/>
            <person name="He G."/>
            <person name="Yan M."/>
            <person name="Ng V."/>
            <person name="Cullen D."/>
            <person name="Martin F."/>
            <person name="Rosso M.-N."/>
            <person name="Henrissat B."/>
            <person name="Hibbett D."/>
            <person name="Martinez A.T."/>
            <person name="Grigoriev I.V."/>
        </authorList>
    </citation>
    <scope>NUCLEOTIDE SEQUENCE</scope>
    <source>
        <strain evidence="11">AH 44721</strain>
    </source>
</reference>
<dbReference type="PROSITE" id="PS50089">
    <property type="entry name" value="ZF_RING_2"/>
    <property type="match status" value="1"/>
</dbReference>
<dbReference type="GO" id="GO:0005634">
    <property type="term" value="C:nucleus"/>
    <property type="evidence" value="ECO:0007669"/>
    <property type="project" value="TreeGrafter"/>
</dbReference>
<evidence type="ECO:0000313" key="12">
    <source>
        <dbReference type="Proteomes" id="UP000724874"/>
    </source>
</evidence>
<dbReference type="InterPro" id="IPR038718">
    <property type="entry name" value="SNF2-like_sf"/>
</dbReference>
<feature type="region of interest" description="Disordered" evidence="8">
    <location>
        <begin position="368"/>
        <end position="390"/>
    </location>
</feature>
<keyword evidence="6" id="KW-0067">ATP-binding</keyword>
<evidence type="ECO:0000256" key="8">
    <source>
        <dbReference type="SAM" id="MobiDB-lite"/>
    </source>
</evidence>